<feature type="compositionally biased region" description="Basic and acidic residues" evidence="1">
    <location>
        <begin position="12"/>
        <end position="24"/>
    </location>
</feature>
<feature type="region of interest" description="Disordered" evidence="1">
    <location>
        <begin position="1"/>
        <end position="24"/>
    </location>
</feature>
<dbReference type="AlphaFoldDB" id="A0AA97P8D9"/>
<proteinExistence type="predicted"/>
<name>A0AA97P8D9_PYRO3</name>
<evidence type="ECO:0000313" key="2">
    <source>
        <dbReference type="EMBL" id="ELQ43938.1"/>
    </source>
</evidence>
<sequence>MATHHLTPRPSGKLDLHEPELEMC</sequence>
<gene>
    <name evidence="2" type="ORF">OOU_Y34scaffold00119g1</name>
</gene>
<dbReference type="Proteomes" id="UP000011086">
    <property type="component" value="Unassembled WGS sequence"/>
</dbReference>
<dbReference type="EMBL" id="JH793881">
    <property type="protein sequence ID" value="ELQ43938.1"/>
    <property type="molecule type" value="Genomic_DNA"/>
</dbReference>
<organism evidence="2">
    <name type="scientific">Pyricularia oryzae (strain Y34)</name>
    <name type="common">Rice blast fungus</name>
    <name type="synonym">Magnaporthe oryzae</name>
    <dbReference type="NCBI Taxonomy" id="1143189"/>
    <lineage>
        <taxon>Eukaryota</taxon>
        <taxon>Fungi</taxon>
        <taxon>Dikarya</taxon>
        <taxon>Ascomycota</taxon>
        <taxon>Pezizomycotina</taxon>
        <taxon>Sordariomycetes</taxon>
        <taxon>Sordariomycetidae</taxon>
        <taxon>Magnaporthales</taxon>
        <taxon>Pyriculariaceae</taxon>
        <taxon>Pyricularia</taxon>
    </lineage>
</organism>
<reference evidence="2" key="1">
    <citation type="journal article" date="2012" name="PLoS Genet.">
        <title>Comparative analysis of the genomes of two field isolates of the rice blast fungus Magnaporthe oryzae.</title>
        <authorList>
            <person name="Xue M."/>
            <person name="Yang J."/>
            <person name="Li Z."/>
            <person name="Hu S."/>
            <person name="Yao N."/>
            <person name="Dean R.A."/>
            <person name="Zhao W."/>
            <person name="Shen M."/>
            <person name="Zhang H."/>
            <person name="Li C."/>
            <person name="Liu L."/>
            <person name="Cao L."/>
            <person name="Xu X."/>
            <person name="Xing Y."/>
            <person name="Hsiang T."/>
            <person name="Zhang Z."/>
            <person name="Xu J.R."/>
            <person name="Peng Y.L."/>
        </authorList>
    </citation>
    <scope>NUCLEOTIDE SEQUENCE</scope>
    <source>
        <strain evidence="2">Y34</strain>
    </source>
</reference>
<evidence type="ECO:0000256" key="1">
    <source>
        <dbReference type="SAM" id="MobiDB-lite"/>
    </source>
</evidence>
<protein>
    <submittedName>
        <fullName evidence="2">Uncharacterized protein</fullName>
    </submittedName>
</protein>
<accession>A0AA97P8D9</accession>